<dbReference type="EMBL" id="CAJNNW010011082">
    <property type="protein sequence ID" value="CAE8652754.1"/>
    <property type="molecule type" value="Genomic_DNA"/>
</dbReference>
<organism evidence="2 3">
    <name type="scientific">Polarella glacialis</name>
    <name type="common">Dinoflagellate</name>
    <dbReference type="NCBI Taxonomy" id="89957"/>
    <lineage>
        <taxon>Eukaryota</taxon>
        <taxon>Sar</taxon>
        <taxon>Alveolata</taxon>
        <taxon>Dinophyceae</taxon>
        <taxon>Suessiales</taxon>
        <taxon>Suessiaceae</taxon>
        <taxon>Polarella</taxon>
    </lineage>
</organism>
<proteinExistence type="predicted"/>
<gene>
    <name evidence="2" type="ORF">PGLA2088_LOCUS9944</name>
</gene>
<dbReference type="Proteomes" id="UP000626109">
    <property type="component" value="Unassembled WGS sequence"/>
</dbReference>
<evidence type="ECO:0000313" key="3">
    <source>
        <dbReference type="Proteomes" id="UP000626109"/>
    </source>
</evidence>
<accession>A0A813IKQ1</accession>
<dbReference type="AlphaFoldDB" id="A0A813IKQ1"/>
<evidence type="ECO:0000256" key="1">
    <source>
        <dbReference type="SAM" id="MobiDB-lite"/>
    </source>
</evidence>
<name>A0A813IKQ1_POLGL</name>
<protein>
    <submittedName>
        <fullName evidence="2">Uncharacterized protein</fullName>
    </submittedName>
</protein>
<evidence type="ECO:0000313" key="2">
    <source>
        <dbReference type="EMBL" id="CAE8652754.1"/>
    </source>
</evidence>
<feature type="compositionally biased region" description="Acidic residues" evidence="1">
    <location>
        <begin position="111"/>
        <end position="121"/>
    </location>
</feature>
<reference evidence="2" key="1">
    <citation type="submission" date="2021-02" db="EMBL/GenBank/DDBJ databases">
        <authorList>
            <person name="Dougan E. K."/>
            <person name="Rhodes N."/>
            <person name="Thang M."/>
            <person name="Chan C."/>
        </authorList>
    </citation>
    <scope>NUCLEOTIDE SEQUENCE</scope>
</reference>
<feature type="compositionally biased region" description="Acidic residues" evidence="1">
    <location>
        <begin position="75"/>
        <end position="86"/>
    </location>
</feature>
<feature type="non-terminal residue" evidence="2">
    <location>
        <position position="1"/>
    </location>
</feature>
<sequence>AMKAWPASSEDYQLALKRAAAASSRDGEVRPPAAVTIKENPEVMEFQPEEAEQVSAPRTIKRKSTPWTAGGTGIDFEDDDDDEEEVQEKSDITRKINRKATPWQRGGPVTAEDEDESENEDAAVKAPSPTSLFGSLTSFCTCNHPEDKELEVVFTPSKAAL</sequence>
<comment type="caution">
    <text evidence="2">The sequence shown here is derived from an EMBL/GenBank/DDBJ whole genome shotgun (WGS) entry which is preliminary data.</text>
</comment>
<feature type="region of interest" description="Disordered" evidence="1">
    <location>
        <begin position="39"/>
        <end position="130"/>
    </location>
</feature>